<reference evidence="1" key="1">
    <citation type="journal article" date="2021" name="Nat. Commun.">
        <title>Genetic determinants of endophytism in the Arabidopsis root mycobiome.</title>
        <authorList>
            <person name="Mesny F."/>
            <person name="Miyauchi S."/>
            <person name="Thiergart T."/>
            <person name="Pickel B."/>
            <person name="Atanasova L."/>
            <person name="Karlsson M."/>
            <person name="Huettel B."/>
            <person name="Barry K.W."/>
            <person name="Haridas S."/>
            <person name="Chen C."/>
            <person name="Bauer D."/>
            <person name="Andreopoulos W."/>
            <person name="Pangilinan J."/>
            <person name="LaButti K."/>
            <person name="Riley R."/>
            <person name="Lipzen A."/>
            <person name="Clum A."/>
            <person name="Drula E."/>
            <person name="Henrissat B."/>
            <person name="Kohler A."/>
            <person name="Grigoriev I.V."/>
            <person name="Martin F.M."/>
            <person name="Hacquard S."/>
        </authorList>
    </citation>
    <scope>NUCLEOTIDE SEQUENCE</scope>
    <source>
        <strain evidence="1">MPI-CAGE-CH-0235</strain>
    </source>
</reference>
<name>A0A8K0SPV5_9HYPO</name>
<organism evidence="1 2">
    <name type="scientific">Stachybotrys elegans</name>
    <dbReference type="NCBI Taxonomy" id="80388"/>
    <lineage>
        <taxon>Eukaryota</taxon>
        <taxon>Fungi</taxon>
        <taxon>Dikarya</taxon>
        <taxon>Ascomycota</taxon>
        <taxon>Pezizomycotina</taxon>
        <taxon>Sordariomycetes</taxon>
        <taxon>Hypocreomycetidae</taxon>
        <taxon>Hypocreales</taxon>
        <taxon>Stachybotryaceae</taxon>
        <taxon>Stachybotrys</taxon>
    </lineage>
</organism>
<dbReference type="EMBL" id="JAGPNK010000009">
    <property type="protein sequence ID" value="KAH7313738.1"/>
    <property type="molecule type" value="Genomic_DNA"/>
</dbReference>
<evidence type="ECO:0000313" key="2">
    <source>
        <dbReference type="Proteomes" id="UP000813444"/>
    </source>
</evidence>
<dbReference type="AlphaFoldDB" id="A0A8K0SPV5"/>
<dbReference type="Proteomes" id="UP000813444">
    <property type="component" value="Unassembled WGS sequence"/>
</dbReference>
<sequence>MAYRAYVSEFSAVGWSTARKFGVSDNLWPGTMVWRCGCGRRISRLGCGDSFDAGTVQSMYYVYIDMRLVLSGRIGYSGATFGHLVPVGDPDPEVLQINIIEMEDDSGVYANRWLPFQVDVAQYSGHMVLAVPRCCQKRKGMQDRFKVNELVAERENEGARGYSGSGAH</sequence>
<comment type="caution">
    <text evidence="1">The sequence shown here is derived from an EMBL/GenBank/DDBJ whole genome shotgun (WGS) entry which is preliminary data.</text>
</comment>
<keyword evidence="2" id="KW-1185">Reference proteome</keyword>
<evidence type="ECO:0000313" key="1">
    <source>
        <dbReference type="EMBL" id="KAH7313738.1"/>
    </source>
</evidence>
<gene>
    <name evidence="1" type="ORF">B0I35DRAFT_277901</name>
</gene>
<accession>A0A8K0SPV5</accession>
<protein>
    <submittedName>
        <fullName evidence="1">Uncharacterized protein</fullName>
    </submittedName>
</protein>
<proteinExistence type="predicted"/>
<dbReference type="OrthoDB" id="5150140at2759"/>